<reference evidence="14" key="2">
    <citation type="submission" date="2017-12" db="EMBL/GenBank/DDBJ databases">
        <title>Genome sequence of the Bar-tailed Godwit (Limosa lapponica baueri).</title>
        <authorList>
            <person name="Lima N.C.B."/>
            <person name="Parody-Merino A.M."/>
            <person name="Battley P.F."/>
            <person name="Fidler A.E."/>
            <person name="Prosdocimi F."/>
        </authorList>
    </citation>
    <scope>NUCLEOTIDE SEQUENCE [LARGE SCALE GENOMIC DNA]</scope>
</reference>
<feature type="domain" description="G-protein coupled receptors family 1 profile" evidence="12">
    <location>
        <begin position="30"/>
        <end position="110"/>
    </location>
</feature>
<keyword evidence="14" id="KW-1185">Reference proteome</keyword>
<dbReference type="PROSITE" id="PS00237">
    <property type="entry name" value="G_PROTEIN_RECEP_F1_1"/>
    <property type="match status" value="1"/>
</dbReference>
<evidence type="ECO:0000256" key="5">
    <source>
        <dbReference type="ARBA" id="ARBA00023040"/>
    </source>
</evidence>
<dbReference type="Pfam" id="PF00001">
    <property type="entry name" value="7tm_1"/>
    <property type="match status" value="1"/>
</dbReference>
<dbReference type="EMBL" id="KZ515849">
    <property type="protein sequence ID" value="PKU29924.1"/>
    <property type="molecule type" value="Genomic_DNA"/>
</dbReference>
<dbReference type="Gene3D" id="1.20.1070.10">
    <property type="entry name" value="Rhodopsin 7-helix transmembrane proteins"/>
    <property type="match status" value="1"/>
</dbReference>
<dbReference type="PANTHER" id="PTHR24246">
    <property type="entry name" value="OLFACTORY RECEPTOR AND ADENOSINE RECEPTOR"/>
    <property type="match status" value="1"/>
</dbReference>
<evidence type="ECO:0000256" key="7">
    <source>
        <dbReference type="ARBA" id="ARBA00023170"/>
    </source>
</evidence>
<evidence type="ECO:0000256" key="11">
    <source>
        <dbReference type="SAM" id="Phobius"/>
    </source>
</evidence>
<comment type="similarity">
    <text evidence="10">Belongs to the G-protein coupled receptor 1 family.</text>
</comment>
<dbReference type="InterPro" id="IPR017452">
    <property type="entry name" value="GPCR_Rhodpsn_7TM"/>
</dbReference>
<dbReference type="AlphaFoldDB" id="A0A2I0T7Z6"/>
<feature type="transmembrane region" description="Helical" evidence="11">
    <location>
        <begin position="83"/>
        <end position="103"/>
    </location>
</feature>
<evidence type="ECO:0000256" key="9">
    <source>
        <dbReference type="ARBA" id="ARBA00023224"/>
    </source>
</evidence>
<dbReference type="GO" id="GO:0001609">
    <property type="term" value="F:G protein-coupled adenosine receptor activity"/>
    <property type="evidence" value="ECO:0007669"/>
    <property type="project" value="TreeGrafter"/>
</dbReference>
<keyword evidence="8" id="KW-0325">Glycoprotein</keyword>
<dbReference type="InterPro" id="IPR000276">
    <property type="entry name" value="GPCR_Rhodpsn"/>
</dbReference>
<evidence type="ECO:0000259" key="12">
    <source>
        <dbReference type="PROSITE" id="PS50262"/>
    </source>
</evidence>
<dbReference type="GO" id="GO:0005886">
    <property type="term" value="C:plasma membrane"/>
    <property type="evidence" value="ECO:0007669"/>
    <property type="project" value="UniProtKB-SubCell"/>
</dbReference>
<evidence type="ECO:0000313" key="13">
    <source>
        <dbReference type="EMBL" id="PKU29924.1"/>
    </source>
</evidence>
<dbReference type="PROSITE" id="PS50262">
    <property type="entry name" value="G_PROTEIN_RECEP_F1_2"/>
    <property type="match status" value="1"/>
</dbReference>
<reference evidence="14" key="1">
    <citation type="submission" date="2017-11" db="EMBL/GenBank/DDBJ databases">
        <authorList>
            <person name="Lima N.C."/>
            <person name="Parody-Merino A.M."/>
            <person name="Battley P.F."/>
            <person name="Fidler A.E."/>
            <person name="Prosdocimi F."/>
        </authorList>
    </citation>
    <scope>NUCLEOTIDE SEQUENCE [LARGE SCALE GENOMIC DNA]</scope>
</reference>
<dbReference type="PANTHER" id="PTHR24246:SF2">
    <property type="entry name" value="ADENOSINE RECEPTOR A3"/>
    <property type="match status" value="1"/>
</dbReference>
<accession>A0A2I0T7Z6</accession>
<dbReference type="OrthoDB" id="284782at2759"/>
<gene>
    <name evidence="13" type="ORF">llap_19773</name>
</gene>
<protein>
    <recommendedName>
        <fullName evidence="12">G-protein coupled receptors family 1 profile domain-containing protein</fullName>
    </recommendedName>
</protein>
<evidence type="ECO:0000256" key="8">
    <source>
        <dbReference type="ARBA" id="ARBA00023180"/>
    </source>
</evidence>
<sequence>MSRLHTAPVCSLDVIYIVMEPVTGILAVVGNALVVRAVKLNPALQKTAFLYVVSLALTDIAMGILVTPLAVMVSLGVLSLSTPASSCAASILSLLAIAVNRYLRVKLLTR</sequence>
<dbReference type="GO" id="GO:0045202">
    <property type="term" value="C:synapse"/>
    <property type="evidence" value="ECO:0007669"/>
    <property type="project" value="TreeGrafter"/>
</dbReference>
<dbReference type="GO" id="GO:0030425">
    <property type="term" value="C:dendrite"/>
    <property type="evidence" value="ECO:0007669"/>
    <property type="project" value="TreeGrafter"/>
</dbReference>
<dbReference type="PRINTS" id="PR00237">
    <property type="entry name" value="GPCRRHODOPSN"/>
</dbReference>
<proteinExistence type="inferred from homology"/>
<evidence type="ECO:0000256" key="1">
    <source>
        <dbReference type="ARBA" id="ARBA00004651"/>
    </source>
</evidence>
<keyword evidence="5 10" id="KW-0297">G-protein coupled receptor</keyword>
<dbReference type="SUPFAM" id="SSF81321">
    <property type="entry name" value="Family A G protein-coupled receptor-like"/>
    <property type="match status" value="1"/>
</dbReference>
<evidence type="ECO:0000256" key="4">
    <source>
        <dbReference type="ARBA" id="ARBA00022989"/>
    </source>
</evidence>
<keyword evidence="9 10" id="KW-0807">Transducer</keyword>
<name>A0A2I0T7Z6_LIMLA</name>
<evidence type="ECO:0000256" key="10">
    <source>
        <dbReference type="RuleBase" id="RU000688"/>
    </source>
</evidence>
<evidence type="ECO:0000313" key="14">
    <source>
        <dbReference type="Proteomes" id="UP000233556"/>
    </source>
</evidence>
<keyword evidence="7 10" id="KW-0675">Receptor</keyword>
<organism evidence="13 14">
    <name type="scientific">Limosa lapponica baueri</name>
    <dbReference type="NCBI Taxonomy" id="1758121"/>
    <lineage>
        <taxon>Eukaryota</taxon>
        <taxon>Metazoa</taxon>
        <taxon>Chordata</taxon>
        <taxon>Craniata</taxon>
        <taxon>Vertebrata</taxon>
        <taxon>Euteleostomi</taxon>
        <taxon>Archelosauria</taxon>
        <taxon>Archosauria</taxon>
        <taxon>Dinosauria</taxon>
        <taxon>Saurischia</taxon>
        <taxon>Theropoda</taxon>
        <taxon>Coelurosauria</taxon>
        <taxon>Aves</taxon>
        <taxon>Neognathae</taxon>
        <taxon>Neoaves</taxon>
        <taxon>Charadriiformes</taxon>
        <taxon>Scolopacidae</taxon>
        <taxon>Limosa</taxon>
    </lineage>
</organism>
<keyword evidence="3 10" id="KW-0812">Transmembrane</keyword>
<evidence type="ECO:0000256" key="2">
    <source>
        <dbReference type="ARBA" id="ARBA00022475"/>
    </source>
</evidence>
<keyword evidence="6 11" id="KW-0472">Membrane</keyword>
<keyword evidence="4 11" id="KW-1133">Transmembrane helix</keyword>
<comment type="subcellular location">
    <subcellularLocation>
        <location evidence="1">Cell membrane</location>
        <topology evidence="1">Multi-pass membrane protein</topology>
    </subcellularLocation>
</comment>
<feature type="transmembrane region" description="Helical" evidence="11">
    <location>
        <begin position="48"/>
        <end position="71"/>
    </location>
</feature>
<evidence type="ECO:0000256" key="3">
    <source>
        <dbReference type="ARBA" id="ARBA00022692"/>
    </source>
</evidence>
<feature type="transmembrane region" description="Helical" evidence="11">
    <location>
        <begin position="14"/>
        <end position="36"/>
    </location>
</feature>
<dbReference type="Proteomes" id="UP000233556">
    <property type="component" value="Unassembled WGS sequence"/>
</dbReference>
<keyword evidence="2" id="KW-1003">Cell membrane</keyword>
<evidence type="ECO:0000256" key="6">
    <source>
        <dbReference type="ARBA" id="ARBA00023136"/>
    </source>
</evidence>